<accession>A0AAD7XD38</accession>
<gene>
    <name evidence="1" type="ORF">ONZ51_g4342</name>
</gene>
<keyword evidence="2" id="KW-1185">Reference proteome</keyword>
<name>A0AAD7XD38_9APHY</name>
<dbReference type="AlphaFoldDB" id="A0AAD7XD38"/>
<dbReference type="Proteomes" id="UP001215151">
    <property type="component" value="Unassembled WGS sequence"/>
</dbReference>
<evidence type="ECO:0000313" key="1">
    <source>
        <dbReference type="EMBL" id="KAJ8487207.1"/>
    </source>
</evidence>
<sequence length="190" mass="21231">MLWPFPPAIATDGPPLPIPANQLVCNSEEEVWLACEPVPASVLLDSGSELLLYDRLNHWKSCNAFISYIVSIHQNWATLALRSNHSSISDAPTNLWLCVATTALVPAFRRSVFWRILRPFRPRPRSFLGPGGSLNADVLRWLSSIDQALGRDKFPPYEENNELASSAVVKLESQEESNVSVPIFSVERFT</sequence>
<organism evidence="1 2">
    <name type="scientific">Trametes cubensis</name>
    <dbReference type="NCBI Taxonomy" id="1111947"/>
    <lineage>
        <taxon>Eukaryota</taxon>
        <taxon>Fungi</taxon>
        <taxon>Dikarya</taxon>
        <taxon>Basidiomycota</taxon>
        <taxon>Agaricomycotina</taxon>
        <taxon>Agaricomycetes</taxon>
        <taxon>Polyporales</taxon>
        <taxon>Polyporaceae</taxon>
        <taxon>Trametes</taxon>
    </lineage>
</organism>
<protein>
    <submittedName>
        <fullName evidence="1">Uncharacterized protein</fullName>
    </submittedName>
</protein>
<dbReference type="EMBL" id="JAPEVG010000083">
    <property type="protein sequence ID" value="KAJ8487207.1"/>
    <property type="molecule type" value="Genomic_DNA"/>
</dbReference>
<reference evidence="1" key="1">
    <citation type="submission" date="2022-11" db="EMBL/GenBank/DDBJ databases">
        <title>Genome Sequence of Cubamyces cubensis.</title>
        <authorList>
            <person name="Buettner E."/>
        </authorList>
    </citation>
    <scope>NUCLEOTIDE SEQUENCE</scope>
    <source>
        <strain evidence="1">MPL-01</strain>
    </source>
</reference>
<evidence type="ECO:0000313" key="2">
    <source>
        <dbReference type="Proteomes" id="UP001215151"/>
    </source>
</evidence>
<proteinExistence type="predicted"/>
<comment type="caution">
    <text evidence="1">The sequence shown here is derived from an EMBL/GenBank/DDBJ whole genome shotgun (WGS) entry which is preliminary data.</text>
</comment>